<comment type="caution">
    <text evidence="2">The sequence shown here is derived from an EMBL/GenBank/DDBJ whole genome shotgun (WGS) entry which is preliminary data.</text>
</comment>
<feature type="non-terminal residue" evidence="2">
    <location>
        <position position="1"/>
    </location>
</feature>
<dbReference type="InterPro" id="IPR019734">
    <property type="entry name" value="TPR_rpt"/>
</dbReference>
<dbReference type="PANTHER" id="PTHR15175">
    <property type="entry name" value="NEUTROPHIL CYTOSOLIC FACTOR 2, NEUTROPHIL NADPH OXIDASE FACTOR 2"/>
    <property type="match status" value="1"/>
</dbReference>
<reference evidence="2" key="1">
    <citation type="submission" date="2023-05" db="EMBL/GenBank/DDBJ databases">
        <authorList>
            <person name="Stuckert A."/>
        </authorList>
    </citation>
    <scope>NUCLEOTIDE SEQUENCE</scope>
</reference>
<evidence type="ECO:0000313" key="2">
    <source>
        <dbReference type="EMBL" id="CAI9550440.1"/>
    </source>
</evidence>
<sequence length="119" mass="13556">EGVLAADNHNLDSALESFLSIEDATSKIWFNIGCVHVLKGDLENALEAYNQALTKDPCLAVGFFQRSYVYFQLRRYEKALSDCRLALAQLRNNSVIDYKQLGLRHLLFTWEVLFNTAIV</sequence>
<dbReference type="SMART" id="SM00028">
    <property type="entry name" value="TPR"/>
    <property type="match status" value="2"/>
</dbReference>
<dbReference type="PROSITE" id="PS50293">
    <property type="entry name" value="TPR_REGION"/>
    <property type="match status" value="1"/>
</dbReference>
<dbReference type="PANTHER" id="PTHR15175:SF4">
    <property type="entry name" value="NADPH OXIDASE ACTIVATOR 1"/>
    <property type="match status" value="1"/>
</dbReference>
<accession>A0ABN9BSJ3</accession>
<dbReference type="InterPro" id="IPR051864">
    <property type="entry name" value="NCF2_NOXA1"/>
</dbReference>
<dbReference type="Pfam" id="PF00515">
    <property type="entry name" value="TPR_1"/>
    <property type="match status" value="1"/>
</dbReference>
<dbReference type="PROSITE" id="PS50005">
    <property type="entry name" value="TPR"/>
    <property type="match status" value="1"/>
</dbReference>
<dbReference type="InterPro" id="IPR011990">
    <property type="entry name" value="TPR-like_helical_dom_sf"/>
</dbReference>
<name>A0ABN9BSJ3_9NEOB</name>
<dbReference type="Gene3D" id="1.25.40.10">
    <property type="entry name" value="Tetratricopeptide repeat domain"/>
    <property type="match status" value="1"/>
</dbReference>
<feature type="non-terminal residue" evidence="2">
    <location>
        <position position="119"/>
    </location>
</feature>
<dbReference type="Pfam" id="PF13181">
    <property type="entry name" value="TPR_8"/>
    <property type="match status" value="1"/>
</dbReference>
<protein>
    <recommendedName>
        <fullName evidence="4">Tetratricopeptide repeat protein 27</fullName>
    </recommendedName>
</protein>
<keyword evidence="1" id="KW-0802">TPR repeat</keyword>
<evidence type="ECO:0000313" key="3">
    <source>
        <dbReference type="Proteomes" id="UP001162483"/>
    </source>
</evidence>
<dbReference type="EMBL" id="CATNWA010005643">
    <property type="protein sequence ID" value="CAI9550440.1"/>
    <property type="molecule type" value="Genomic_DNA"/>
</dbReference>
<dbReference type="SUPFAM" id="SSF48452">
    <property type="entry name" value="TPR-like"/>
    <property type="match status" value="1"/>
</dbReference>
<evidence type="ECO:0008006" key="4">
    <source>
        <dbReference type="Google" id="ProtNLM"/>
    </source>
</evidence>
<gene>
    <name evidence="2" type="ORF">SPARVUS_LOCUS3507547</name>
</gene>
<evidence type="ECO:0000256" key="1">
    <source>
        <dbReference type="PROSITE-ProRule" id="PRU00339"/>
    </source>
</evidence>
<organism evidence="2 3">
    <name type="scientific">Staurois parvus</name>
    <dbReference type="NCBI Taxonomy" id="386267"/>
    <lineage>
        <taxon>Eukaryota</taxon>
        <taxon>Metazoa</taxon>
        <taxon>Chordata</taxon>
        <taxon>Craniata</taxon>
        <taxon>Vertebrata</taxon>
        <taxon>Euteleostomi</taxon>
        <taxon>Amphibia</taxon>
        <taxon>Batrachia</taxon>
        <taxon>Anura</taxon>
        <taxon>Neobatrachia</taxon>
        <taxon>Ranoidea</taxon>
        <taxon>Ranidae</taxon>
        <taxon>Staurois</taxon>
    </lineage>
</organism>
<dbReference type="Proteomes" id="UP001162483">
    <property type="component" value="Unassembled WGS sequence"/>
</dbReference>
<keyword evidence="3" id="KW-1185">Reference proteome</keyword>
<feature type="repeat" description="TPR" evidence="1">
    <location>
        <begin position="26"/>
        <end position="59"/>
    </location>
</feature>
<proteinExistence type="predicted"/>